<dbReference type="PANTHER" id="PTHR31157">
    <property type="entry name" value="SCP DOMAIN-CONTAINING PROTEIN"/>
    <property type="match status" value="1"/>
</dbReference>
<evidence type="ECO:0000313" key="4">
    <source>
        <dbReference type="Proteomes" id="UP001329915"/>
    </source>
</evidence>
<dbReference type="SUPFAM" id="SSF55797">
    <property type="entry name" value="PR-1-like"/>
    <property type="match status" value="1"/>
</dbReference>
<name>A0AAU0UJD7_9FIRM</name>
<evidence type="ECO:0000256" key="1">
    <source>
        <dbReference type="SAM" id="SignalP"/>
    </source>
</evidence>
<accession>A0AAU0UJD7</accession>
<evidence type="ECO:0000313" key="3">
    <source>
        <dbReference type="EMBL" id="WRO20491.1"/>
    </source>
</evidence>
<feature type="domain" description="SCP" evidence="2">
    <location>
        <begin position="175"/>
        <end position="290"/>
    </location>
</feature>
<organism evidence="3 4">
    <name type="scientific">Metallumcola ferriviriculae</name>
    <dbReference type="NCBI Taxonomy" id="3039180"/>
    <lineage>
        <taxon>Bacteria</taxon>
        <taxon>Bacillati</taxon>
        <taxon>Bacillota</taxon>
        <taxon>Clostridia</taxon>
        <taxon>Neomoorellales</taxon>
        <taxon>Desulfitibacteraceae</taxon>
        <taxon>Metallumcola</taxon>
    </lineage>
</organism>
<dbReference type="AlphaFoldDB" id="A0AAU0UJD7"/>
<dbReference type="CDD" id="cd05379">
    <property type="entry name" value="CAP_bacterial"/>
    <property type="match status" value="1"/>
</dbReference>
<feature type="chain" id="PRO_5043580518" evidence="1">
    <location>
        <begin position="22"/>
        <end position="294"/>
    </location>
</feature>
<gene>
    <name evidence="3" type="ORF">MFMK1_000262</name>
</gene>
<reference evidence="3 4" key="1">
    <citation type="submission" date="2023-04" db="EMBL/GenBank/DDBJ databases">
        <authorList>
            <person name="Hsu D."/>
        </authorList>
    </citation>
    <scope>NUCLEOTIDE SEQUENCE [LARGE SCALE GENOMIC DNA]</scope>
    <source>
        <strain evidence="3 4">MK1</strain>
    </source>
</reference>
<dbReference type="EMBL" id="CP121694">
    <property type="protein sequence ID" value="WRO20491.1"/>
    <property type="molecule type" value="Genomic_DNA"/>
</dbReference>
<proteinExistence type="predicted"/>
<dbReference type="PANTHER" id="PTHR31157:SF1">
    <property type="entry name" value="SCP DOMAIN-CONTAINING PROTEIN"/>
    <property type="match status" value="1"/>
</dbReference>
<dbReference type="KEGG" id="dbc:MFMK1_000262"/>
<protein>
    <submittedName>
        <fullName evidence="3">CAP domain-containing protein</fullName>
    </submittedName>
</protein>
<dbReference type="NCBIfam" id="TIGR02909">
    <property type="entry name" value="spore_YkwD"/>
    <property type="match status" value="1"/>
</dbReference>
<keyword evidence="4" id="KW-1185">Reference proteome</keyword>
<keyword evidence="1" id="KW-0732">Signal</keyword>
<dbReference type="Proteomes" id="UP001329915">
    <property type="component" value="Chromosome"/>
</dbReference>
<evidence type="ECO:0000259" key="2">
    <source>
        <dbReference type="Pfam" id="PF00188"/>
    </source>
</evidence>
<dbReference type="Pfam" id="PF00188">
    <property type="entry name" value="CAP"/>
    <property type="match status" value="1"/>
</dbReference>
<dbReference type="RefSeq" id="WP_366923384.1">
    <property type="nucleotide sequence ID" value="NZ_CP121694.1"/>
</dbReference>
<dbReference type="InterPro" id="IPR014258">
    <property type="entry name" value="CAP_domain_YkwD-like"/>
</dbReference>
<dbReference type="InterPro" id="IPR035940">
    <property type="entry name" value="CAP_sf"/>
</dbReference>
<sequence length="294" mass="31908">MKKKTLTFLLLVMMSISLVPAAWGGPIGLTARPKGGDINTYEISLDSQVVMRYRSIPNYSAWERSRIIIDRISVFARQGELLPSAIHAGEIDGMPVVLVNDKLLATVTEVDWQANNSTSTGLVQVWAENIQKSLGNVTSTGAGSSADIVQREQPAETNNASNLNGTLAQDEAQMLSLVNAARKEAGVAPLQMDSELVKLARMKSRDMIAKGYFAHQSPTYGSPFDMMREYGVEFGYAGENLAGAPNVGTAHKNLMNSPGHRANILNTNFTHIGIGIIDGGPYGKMYTQMFISKR</sequence>
<feature type="signal peptide" evidence="1">
    <location>
        <begin position="1"/>
        <end position="21"/>
    </location>
</feature>
<dbReference type="Gene3D" id="3.40.33.10">
    <property type="entry name" value="CAP"/>
    <property type="match status" value="1"/>
</dbReference>
<dbReference type="InterPro" id="IPR014044">
    <property type="entry name" value="CAP_dom"/>
</dbReference>